<dbReference type="PANTHER" id="PTHR13847">
    <property type="entry name" value="SARCOSINE DEHYDROGENASE-RELATED"/>
    <property type="match status" value="1"/>
</dbReference>
<keyword evidence="1" id="KW-0560">Oxidoreductase</keyword>
<dbReference type="EMBL" id="CP015124">
    <property type="protein sequence ID" value="ANP37316.1"/>
    <property type="molecule type" value="Genomic_DNA"/>
</dbReference>
<proteinExistence type="predicted"/>
<dbReference type="Gene3D" id="3.30.9.10">
    <property type="entry name" value="D-Amino Acid Oxidase, subunit A, domain 2"/>
    <property type="match status" value="1"/>
</dbReference>
<evidence type="ECO:0000313" key="3">
    <source>
        <dbReference type="EMBL" id="ANP37316.1"/>
    </source>
</evidence>
<dbReference type="InterPro" id="IPR036188">
    <property type="entry name" value="FAD/NAD-bd_sf"/>
</dbReference>
<dbReference type="GO" id="GO:0016491">
    <property type="term" value="F:oxidoreductase activity"/>
    <property type="evidence" value="ECO:0007669"/>
    <property type="project" value="UniProtKB-KW"/>
</dbReference>
<name>A0A1B0ZT34_9RHOB</name>
<dbReference type="Proteomes" id="UP000092565">
    <property type="component" value="Chromosome"/>
</dbReference>
<dbReference type="InterPro" id="IPR006076">
    <property type="entry name" value="FAD-dep_OxRdtase"/>
</dbReference>
<evidence type="ECO:0000313" key="4">
    <source>
        <dbReference type="Proteomes" id="UP000092565"/>
    </source>
</evidence>
<feature type="domain" description="FAD dependent oxidoreductase" evidence="2">
    <location>
        <begin position="39"/>
        <end position="399"/>
    </location>
</feature>
<accession>A0A1B0ZT34</accession>
<sequence>MRRIFSDYAYGPGPRDGCWWDETIAAPDWPRLSGEVTADVAIIGGGFTGMSAALHLAEAGAKVALLEAETPGWGASGRNGGFCCIGGAKLSGAAMRRKFGAEATDVYDAGEVAAVDLVHQLLDRHQIDADTHSDGETQMAHSPRAMKALRRQADEIAAAGGSPQLLEQHELAANGMNGGFFGALTTPVGFGLNPRKYLFGIARAAQSAGASLFQNSPVTGLSRASSGVHILTTPDGALHADQVIVATNGYSWDGLPDWLSGRYIPAQSTVMVTRPLSDEELQAQGWFTDQMAFDTRNLLHYFRLMPDRRFLFGMRGGLFASPRSETAIRRALRQHFDTMFPEWRAVEGTHFWSGMVSMARNLVPFVGPIPGEKGMFAGLCYHGNGVAMGSYSGRLLADLVQGKQPGLPYSPVVQSMGKFPFGRARRVVMPPAYAVLGMMD</sequence>
<dbReference type="PRINTS" id="PR00411">
    <property type="entry name" value="PNDRDTASEI"/>
</dbReference>
<dbReference type="Pfam" id="PF01266">
    <property type="entry name" value="DAO"/>
    <property type="match status" value="1"/>
</dbReference>
<gene>
    <name evidence="3" type="ORF">JL2886_02427</name>
</gene>
<keyword evidence="4" id="KW-1185">Reference proteome</keyword>
<reference evidence="3 4" key="1">
    <citation type="submission" date="2016-04" db="EMBL/GenBank/DDBJ databases">
        <authorList>
            <person name="Evans L.H."/>
            <person name="Alamgir A."/>
            <person name="Owens N."/>
            <person name="Weber N.D."/>
            <person name="Virtaneva K."/>
            <person name="Barbian K."/>
            <person name="Babar A."/>
            <person name="Rosenke K."/>
        </authorList>
    </citation>
    <scope>NUCLEOTIDE SEQUENCE [LARGE SCALE GENOMIC DNA]</scope>
    <source>
        <strain evidence="3 4">JL2886</strain>
    </source>
</reference>
<dbReference type="SUPFAM" id="SSF51905">
    <property type="entry name" value="FAD/NAD(P)-binding domain"/>
    <property type="match status" value="1"/>
</dbReference>
<evidence type="ECO:0000256" key="1">
    <source>
        <dbReference type="ARBA" id="ARBA00023002"/>
    </source>
</evidence>
<organism evidence="3 4">
    <name type="scientific">Phaeobacter gallaeciensis</name>
    <dbReference type="NCBI Taxonomy" id="60890"/>
    <lineage>
        <taxon>Bacteria</taxon>
        <taxon>Pseudomonadati</taxon>
        <taxon>Pseudomonadota</taxon>
        <taxon>Alphaproteobacteria</taxon>
        <taxon>Rhodobacterales</taxon>
        <taxon>Roseobacteraceae</taxon>
        <taxon>Phaeobacter</taxon>
    </lineage>
</organism>
<evidence type="ECO:0000259" key="2">
    <source>
        <dbReference type="Pfam" id="PF01266"/>
    </source>
</evidence>
<dbReference type="GO" id="GO:0005737">
    <property type="term" value="C:cytoplasm"/>
    <property type="evidence" value="ECO:0007669"/>
    <property type="project" value="TreeGrafter"/>
</dbReference>
<dbReference type="RefSeq" id="WP_197492314.1">
    <property type="nucleotide sequence ID" value="NZ_CP015124.1"/>
</dbReference>
<dbReference type="AlphaFoldDB" id="A0A1B0ZT34"/>
<protein>
    <submittedName>
        <fullName evidence="3">FAD-dependent oxidoreductase</fullName>
    </submittedName>
</protein>
<dbReference type="PATRIC" id="fig|60890.4.peg.2354"/>
<dbReference type="PANTHER" id="PTHR13847:SF281">
    <property type="entry name" value="FAD DEPENDENT OXIDOREDUCTASE DOMAIN-CONTAINING PROTEIN"/>
    <property type="match status" value="1"/>
</dbReference>
<dbReference type="Gene3D" id="3.50.50.60">
    <property type="entry name" value="FAD/NAD(P)-binding domain"/>
    <property type="match status" value="1"/>
</dbReference>